<feature type="signal peptide" evidence="3">
    <location>
        <begin position="1"/>
        <end position="31"/>
    </location>
</feature>
<dbReference type="Pfam" id="PF00326">
    <property type="entry name" value="Peptidase_S9"/>
    <property type="match status" value="1"/>
</dbReference>
<evidence type="ECO:0000313" key="6">
    <source>
        <dbReference type="EMBL" id="NDW16300.1"/>
    </source>
</evidence>
<dbReference type="AlphaFoldDB" id="A0A6N9TGK9"/>
<dbReference type="InterPro" id="IPR011042">
    <property type="entry name" value="6-blade_b-propeller_TolB-like"/>
</dbReference>
<reference evidence="6 7" key="1">
    <citation type="submission" date="2020-01" db="EMBL/GenBank/DDBJ databases">
        <title>Genomes of bacteria type strains.</title>
        <authorList>
            <person name="Chen J."/>
            <person name="Zhu S."/>
            <person name="Yang J."/>
        </authorList>
    </citation>
    <scope>NUCLEOTIDE SEQUENCE [LARGE SCALE GENOMIC DNA]</scope>
    <source>
        <strain evidence="6 7">LMG 24078</strain>
    </source>
</reference>
<dbReference type="GO" id="GO:0006508">
    <property type="term" value="P:proteolysis"/>
    <property type="evidence" value="ECO:0007669"/>
    <property type="project" value="InterPro"/>
</dbReference>
<dbReference type="InterPro" id="IPR011659">
    <property type="entry name" value="WD40"/>
</dbReference>
<dbReference type="GO" id="GO:0004252">
    <property type="term" value="F:serine-type endopeptidase activity"/>
    <property type="evidence" value="ECO:0007669"/>
    <property type="project" value="TreeGrafter"/>
</dbReference>
<sequence length="704" mass="77555">MSAYRLVNRKRNFALCAAMTAICAALTPVSAADSVGVASPTDNAPNVLTYNDTFNLEFVSNPQFINDDTVIYSRQSLDIMSDSRQSRLWQVDISSGKHRPFIAQDENISQATLSPDGTAIAYTKAVDGRAQLHLYYLDSKQSVRLTNSDEAPSNLTWSPDGKSLAFSLFTEEKNAPIFTGMPAKPEGAKWAEQATYIDTTQYRGDGRGYLREGYNQIYVLPVEGGTPRQLTDGKFPSGGSLSFSRDGDWIYFATPHREDYALHPYFSDIYRVNVATAESEQVTSMEGPEGSPALSPDGKYLAFTHVNDRKLSYQNNDLLVMKLSDGEITRLTSSLDRAIGDFTWRKNSRGLLFSYLDEGDNKLAAVNLKGDVKPLDVAIGGQSLGRPYTSGAFAMSDEGTVVYTSAARNMPGDLTLYRTRDDDRALTHLNDDTLGHKALAEVIDLSVTSSVDERNIDAWIALPPGFDSSKEYPFILEIHGGPHAAYGPHFAMEIQLMAAQGYVVAWSNPRGSSSYGEDFGNLIHHNYPSEDYNDLMDVVDAVIDKGYVDTDNLFITGGSGGGVLTAWSIGKTDRFAAAVVAKPVINWMSFALTADAYPFFSQYWMSDMPWNIADKLWKRSPLSLVGNVTTPTMLLTGESDYRTPISESEQYYQALKLQDIDAAMVRIPGASHGIASKPSRLIQKVGNIIAWFERYKTTSDGKDK</sequence>
<evidence type="ECO:0000259" key="5">
    <source>
        <dbReference type="Pfam" id="PF00930"/>
    </source>
</evidence>
<keyword evidence="2" id="KW-0720">Serine protease</keyword>
<dbReference type="EMBL" id="JAAAWO010000009">
    <property type="protein sequence ID" value="NDW16300.1"/>
    <property type="molecule type" value="Genomic_DNA"/>
</dbReference>
<feature type="chain" id="PRO_5027049306" evidence="3">
    <location>
        <begin position="32"/>
        <end position="704"/>
    </location>
</feature>
<dbReference type="RefSeq" id="WP_163106965.1">
    <property type="nucleotide sequence ID" value="NZ_JAAAWO010000009.1"/>
</dbReference>
<dbReference type="PANTHER" id="PTHR42776">
    <property type="entry name" value="SERINE PEPTIDASE S9 FAMILY MEMBER"/>
    <property type="match status" value="1"/>
</dbReference>
<gene>
    <name evidence="6" type="ORF">GTQ48_12295</name>
</gene>
<keyword evidence="3" id="KW-0732">Signal</keyword>
<evidence type="ECO:0000256" key="3">
    <source>
        <dbReference type="SAM" id="SignalP"/>
    </source>
</evidence>
<dbReference type="Pfam" id="PF07676">
    <property type="entry name" value="PD40"/>
    <property type="match status" value="1"/>
</dbReference>
<feature type="domain" description="Dipeptidylpeptidase IV N-terminal" evidence="5">
    <location>
        <begin position="211"/>
        <end position="304"/>
    </location>
</feature>
<proteinExistence type="predicted"/>
<dbReference type="PANTHER" id="PTHR42776:SF27">
    <property type="entry name" value="DIPEPTIDYL PEPTIDASE FAMILY MEMBER 6"/>
    <property type="match status" value="1"/>
</dbReference>
<evidence type="ECO:0000313" key="7">
    <source>
        <dbReference type="Proteomes" id="UP000471381"/>
    </source>
</evidence>
<evidence type="ECO:0000256" key="2">
    <source>
        <dbReference type="ARBA" id="ARBA00022825"/>
    </source>
</evidence>
<keyword evidence="1" id="KW-0378">Hydrolase</keyword>
<evidence type="ECO:0000256" key="1">
    <source>
        <dbReference type="ARBA" id="ARBA00022801"/>
    </source>
</evidence>
<dbReference type="Gene3D" id="3.40.50.1820">
    <property type="entry name" value="alpha/beta hydrolase"/>
    <property type="match status" value="1"/>
</dbReference>
<organism evidence="6 7">
    <name type="scientific">Alteromonas genovensis</name>
    <dbReference type="NCBI Taxonomy" id="471225"/>
    <lineage>
        <taxon>Bacteria</taxon>
        <taxon>Pseudomonadati</taxon>
        <taxon>Pseudomonadota</taxon>
        <taxon>Gammaproteobacteria</taxon>
        <taxon>Alteromonadales</taxon>
        <taxon>Alteromonadaceae</taxon>
        <taxon>Alteromonas/Salinimonas group</taxon>
        <taxon>Alteromonas</taxon>
    </lineage>
</organism>
<dbReference type="Gene3D" id="2.120.10.30">
    <property type="entry name" value="TolB, C-terminal domain"/>
    <property type="match status" value="2"/>
</dbReference>
<dbReference type="SUPFAM" id="SSF53474">
    <property type="entry name" value="alpha/beta-Hydrolases"/>
    <property type="match status" value="1"/>
</dbReference>
<keyword evidence="2" id="KW-0645">Protease</keyword>
<protein>
    <submittedName>
        <fullName evidence="6">Prolyl oligopeptidase family serine peptidase</fullName>
    </submittedName>
</protein>
<name>A0A6N9TGK9_9ALTE</name>
<accession>A0A6N9TGK9</accession>
<dbReference type="InterPro" id="IPR029058">
    <property type="entry name" value="AB_hydrolase_fold"/>
</dbReference>
<evidence type="ECO:0000259" key="4">
    <source>
        <dbReference type="Pfam" id="PF00326"/>
    </source>
</evidence>
<dbReference type="Pfam" id="PF00930">
    <property type="entry name" value="DPPIV_N"/>
    <property type="match status" value="1"/>
</dbReference>
<dbReference type="InterPro" id="IPR001375">
    <property type="entry name" value="Peptidase_S9_cat"/>
</dbReference>
<dbReference type="Proteomes" id="UP000471381">
    <property type="component" value="Unassembled WGS sequence"/>
</dbReference>
<dbReference type="InterPro" id="IPR002469">
    <property type="entry name" value="Peptidase_S9B_N"/>
</dbReference>
<comment type="caution">
    <text evidence="6">The sequence shown here is derived from an EMBL/GenBank/DDBJ whole genome shotgun (WGS) entry which is preliminary data.</text>
</comment>
<feature type="domain" description="Peptidase S9 prolyl oligopeptidase catalytic" evidence="4">
    <location>
        <begin position="488"/>
        <end position="695"/>
    </location>
</feature>
<dbReference type="SUPFAM" id="SSF82171">
    <property type="entry name" value="DPP6 N-terminal domain-like"/>
    <property type="match status" value="1"/>
</dbReference>
<keyword evidence="7" id="KW-1185">Reference proteome</keyword>